<evidence type="ECO:0000313" key="2">
    <source>
        <dbReference type="EMBL" id="KAK8008673.1"/>
    </source>
</evidence>
<evidence type="ECO:0008006" key="4">
    <source>
        <dbReference type="Google" id="ProtNLM"/>
    </source>
</evidence>
<sequence length="291" mass="33436">MGDSEVDFDKMYAEERKDLKYDFKEKKPEIQKQFKDFWSRPYAKEDVDAYYNKLGLIEKKDAGAHSNSVIEKEDADAHSEGRREGPANSVPYHYNKGGNLEGNWVKSSTAFTGYADDPKNVDNIFVSNKDVLIVGNFASFDIAQYPGNSSPAGMSAVHLLGLTRERIYNGVSLPKEKIHLLNDIKELFAESWTGNEEGHELAKKHYKELEEEIHRLKVENFKFGLHLFPDHSVGHFHMHIVAMTPEMRQWSTSKHDMKTKDVDEVREAIQTFDRNTKTFRRVQGSNDYGVI</sequence>
<protein>
    <recommendedName>
        <fullName evidence="4">HIT domain-containing protein</fullName>
    </recommendedName>
</protein>
<dbReference type="InterPro" id="IPR036265">
    <property type="entry name" value="HIT-like_sf"/>
</dbReference>
<dbReference type="Proteomes" id="UP001396898">
    <property type="component" value="Unassembled WGS sequence"/>
</dbReference>
<feature type="compositionally biased region" description="Basic and acidic residues" evidence="1">
    <location>
        <begin position="70"/>
        <end position="85"/>
    </location>
</feature>
<feature type="region of interest" description="Disordered" evidence="1">
    <location>
        <begin position="65"/>
        <end position="93"/>
    </location>
</feature>
<reference evidence="2 3" key="1">
    <citation type="submission" date="2023-01" db="EMBL/GenBank/DDBJ databases">
        <title>Analysis of 21 Apiospora genomes using comparative genomics revels a genus with tremendous synthesis potential of carbohydrate active enzymes and secondary metabolites.</title>
        <authorList>
            <person name="Sorensen T."/>
        </authorList>
    </citation>
    <scope>NUCLEOTIDE SEQUENCE [LARGE SCALE GENOMIC DNA]</scope>
    <source>
        <strain evidence="2 3">CBS 20057</strain>
    </source>
</reference>
<name>A0ABR1REL8_9PEZI</name>
<comment type="caution">
    <text evidence="2">The sequence shown here is derived from an EMBL/GenBank/DDBJ whole genome shotgun (WGS) entry which is preliminary data.</text>
</comment>
<dbReference type="Pfam" id="PF11969">
    <property type="entry name" value="DcpS_C"/>
    <property type="match status" value="1"/>
</dbReference>
<evidence type="ECO:0000256" key="1">
    <source>
        <dbReference type="SAM" id="MobiDB-lite"/>
    </source>
</evidence>
<keyword evidence="3" id="KW-1185">Reference proteome</keyword>
<proteinExistence type="predicted"/>
<dbReference type="SUPFAM" id="SSF54197">
    <property type="entry name" value="HIT-like"/>
    <property type="match status" value="1"/>
</dbReference>
<gene>
    <name evidence="2" type="ORF">PG991_011224</name>
</gene>
<evidence type="ECO:0000313" key="3">
    <source>
        <dbReference type="Proteomes" id="UP001396898"/>
    </source>
</evidence>
<organism evidence="2 3">
    <name type="scientific">Apiospora marii</name>
    <dbReference type="NCBI Taxonomy" id="335849"/>
    <lineage>
        <taxon>Eukaryota</taxon>
        <taxon>Fungi</taxon>
        <taxon>Dikarya</taxon>
        <taxon>Ascomycota</taxon>
        <taxon>Pezizomycotina</taxon>
        <taxon>Sordariomycetes</taxon>
        <taxon>Xylariomycetidae</taxon>
        <taxon>Amphisphaeriales</taxon>
        <taxon>Apiosporaceae</taxon>
        <taxon>Apiospora</taxon>
    </lineage>
</organism>
<accession>A0ABR1REL8</accession>
<dbReference type="Gene3D" id="3.30.428.10">
    <property type="entry name" value="HIT-like"/>
    <property type="match status" value="1"/>
</dbReference>
<dbReference type="EMBL" id="JAQQWI010000016">
    <property type="protein sequence ID" value="KAK8008673.1"/>
    <property type="molecule type" value="Genomic_DNA"/>
</dbReference>